<accession>A0A4Y9YG50</accession>
<organism evidence="2 3">
    <name type="scientific">Rhodofomes roseus</name>
    <dbReference type="NCBI Taxonomy" id="34475"/>
    <lineage>
        <taxon>Eukaryota</taxon>
        <taxon>Fungi</taxon>
        <taxon>Dikarya</taxon>
        <taxon>Basidiomycota</taxon>
        <taxon>Agaricomycotina</taxon>
        <taxon>Agaricomycetes</taxon>
        <taxon>Polyporales</taxon>
        <taxon>Rhodofomes</taxon>
    </lineage>
</organism>
<feature type="signal peptide" evidence="1">
    <location>
        <begin position="1"/>
        <end position="17"/>
    </location>
</feature>
<sequence>MFVLSAIVALFAASASAVPALNTRQTGASCAGLSSGSTDTPAYNFTLTALNTTLPNTNATGAPLVLGWGPAGTSPASSDWVISTYAEWHSNEWPYFSLQSGALYPIPGPDEEGLGAYDYDIASGAAIGFYVLPAESGRDNPEIYCAASRNGNTLLAVNNDADSFSLCQAVPNPYPNNILVWQANADNSDVYDFSTCYGVQVFLFPYDG</sequence>
<dbReference type="AlphaFoldDB" id="A0A4Y9YG50"/>
<feature type="chain" id="PRO_5021470132" evidence="1">
    <location>
        <begin position="18"/>
        <end position="208"/>
    </location>
</feature>
<protein>
    <submittedName>
        <fullName evidence="2">Uncharacterized protein</fullName>
    </submittedName>
</protein>
<gene>
    <name evidence="2" type="ORF">EVJ58_g4461</name>
</gene>
<proteinExistence type="predicted"/>
<evidence type="ECO:0000313" key="2">
    <source>
        <dbReference type="EMBL" id="TFY61524.1"/>
    </source>
</evidence>
<evidence type="ECO:0000313" key="3">
    <source>
        <dbReference type="Proteomes" id="UP000298390"/>
    </source>
</evidence>
<name>A0A4Y9YG50_9APHY</name>
<dbReference type="Proteomes" id="UP000298390">
    <property type="component" value="Unassembled WGS sequence"/>
</dbReference>
<dbReference type="EMBL" id="SEKV01000204">
    <property type="protein sequence ID" value="TFY61524.1"/>
    <property type="molecule type" value="Genomic_DNA"/>
</dbReference>
<keyword evidence="1" id="KW-0732">Signal</keyword>
<evidence type="ECO:0000256" key="1">
    <source>
        <dbReference type="SAM" id="SignalP"/>
    </source>
</evidence>
<comment type="caution">
    <text evidence="2">The sequence shown here is derived from an EMBL/GenBank/DDBJ whole genome shotgun (WGS) entry which is preliminary data.</text>
</comment>
<reference evidence="2 3" key="1">
    <citation type="submission" date="2019-01" db="EMBL/GenBank/DDBJ databases">
        <title>Genome sequencing of the rare red list fungi Fomitopsis rosea.</title>
        <authorList>
            <person name="Buettner E."/>
            <person name="Kellner H."/>
        </authorList>
    </citation>
    <scope>NUCLEOTIDE SEQUENCE [LARGE SCALE GENOMIC DNA]</scope>
    <source>
        <strain evidence="2 3">DSM 105464</strain>
    </source>
</reference>